<gene>
    <name evidence="3" type="primary">ureF</name>
    <name evidence="4" type="ORF">Rsw2DRAFT_1636</name>
</gene>
<comment type="subcellular location">
    <subcellularLocation>
        <location evidence="3">Cytoplasm</location>
    </subcellularLocation>
</comment>
<comment type="caution">
    <text evidence="4">The sequence shown here is derived from an EMBL/GenBank/DDBJ whole genome shotgun (WGS) entry which is preliminary data.</text>
</comment>
<dbReference type="PIRSF" id="PIRSF009467">
    <property type="entry name" value="Ureas_acces_UreF"/>
    <property type="match status" value="1"/>
</dbReference>
<evidence type="ECO:0000313" key="4">
    <source>
        <dbReference type="EMBL" id="EEW25349.1"/>
    </source>
</evidence>
<protein>
    <recommendedName>
        <fullName evidence="3">Urease accessory protein UreF</fullName>
    </recommendedName>
</protein>
<dbReference type="PANTHER" id="PTHR33620">
    <property type="entry name" value="UREASE ACCESSORY PROTEIN F"/>
    <property type="match status" value="1"/>
</dbReference>
<dbReference type="AlphaFoldDB" id="C8S0Q8"/>
<accession>C8S0Q8</accession>
<keyword evidence="5" id="KW-1185">Reference proteome</keyword>
<evidence type="ECO:0000256" key="2">
    <source>
        <dbReference type="ARBA" id="ARBA00023186"/>
    </source>
</evidence>
<keyword evidence="1 3" id="KW-0996">Nickel insertion</keyword>
<name>C8S0Q8_9RHOB</name>
<dbReference type="HAMAP" id="MF_01385">
    <property type="entry name" value="UreF"/>
    <property type="match status" value="1"/>
</dbReference>
<reference evidence="4 5" key="1">
    <citation type="submission" date="2009-08" db="EMBL/GenBank/DDBJ databases">
        <title>The draft genome of Rhodobacter sp. SW2.</title>
        <authorList>
            <consortium name="US DOE Joint Genome Institute (JGI-PGF)"/>
            <person name="Lucas S."/>
            <person name="Copeland A."/>
            <person name="Lapidus A."/>
            <person name="Glavina del Rio T."/>
            <person name="Tice H."/>
            <person name="Bruce D."/>
            <person name="Goodwin L."/>
            <person name="Pitluck S."/>
            <person name="Larimer F."/>
            <person name="Land M.L."/>
            <person name="Hauser L."/>
            <person name="Emerson D."/>
        </authorList>
    </citation>
    <scope>NUCLEOTIDE SEQUENCE [LARGE SCALE GENOMIC DNA]</scope>
    <source>
        <strain evidence="4 5">SW2</strain>
    </source>
</reference>
<comment type="subunit">
    <text evidence="3">UreD, UreF and UreG form a complex that acts as a GTP-hydrolysis-dependent molecular chaperone, activating the urease apoprotein by helping to assemble the nickel containing metallocenter of UreC. The UreE protein probably delivers the nickel.</text>
</comment>
<keyword evidence="2 3" id="KW-0143">Chaperone</keyword>
<dbReference type="EMBL" id="ACYY01000009">
    <property type="protein sequence ID" value="EEW25349.1"/>
    <property type="molecule type" value="Genomic_DNA"/>
</dbReference>
<comment type="function">
    <text evidence="3">Required for maturation of urease via the functional incorporation of the urease nickel metallocenter.</text>
</comment>
<evidence type="ECO:0000256" key="3">
    <source>
        <dbReference type="HAMAP-Rule" id="MF_01385"/>
    </source>
</evidence>
<comment type="similarity">
    <text evidence="3">Belongs to the UreF family.</text>
</comment>
<dbReference type="PANTHER" id="PTHR33620:SF1">
    <property type="entry name" value="UREASE ACCESSORY PROTEIN F"/>
    <property type="match status" value="1"/>
</dbReference>
<evidence type="ECO:0000313" key="5">
    <source>
        <dbReference type="Proteomes" id="UP000010121"/>
    </source>
</evidence>
<dbReference type="STRING" id="371731.Rsw2DRAFT_1636"/>
<dbReference type="Gene3D" id="1.10.4190.10">
    <property type="entry name" value="Urease accessory protein UreF"/>
    <property type="match status" value="1"/>
</dbReference>
<evidence type="ECO:0000256" key="1">
    <source>
        <dbReference type="ARBA" id="ARBA00022988"/>
    </source>
</evidence>
<dbReference type="InterPro" id="IPR038277">
    <property type="entry name" value="UreF_sf"/>
</dbReference>
<dbReference type="Pfam" id="PF01730">
    <property type="entry name" value="UreF"/>
    <property type="match status" value="1"/>
</dbReference>
<dbReference type="GO" id="GO:0016151">
    <property type="term" value="F:nickel cation binding"/>
    <property type="evidence" value="ECO:0007669"/>
    <property type="project" value="UniProtKB-UniRule"/>
</dbReference>
<keyword evidence="3" id="KW-0963">Cytoplasm</keyword>
<proteinExistence type="inferred from homology"/>
<dbReference type="Proteomes" id="UP000010121">
    <property type="component" value="Unassembled WGS sequence"/>
</dbReference>
<organism evidence="4 5">
    <name type="scientific">Rhodobacter ferrooxidans</name>
    <dbReference type="NCBI Taxonomy" id="371731"/>
    <lineage>
        <taxon>Bacteria</taxon>
        <taxon>Pseudomonadati</taxon>
        <taxon>Pseudomonadota</taxon>
        <taxon>Alphaproteobacteria</taxon>
        <taxon>Rhodobacterales</taxon>
        <taxon>Rhodobacter group</taxon>
        <taxon>Rhodobacter</taxon>
    </lineage>
</organism>
<dbReference type="eggNOG" id="COG0830">
    <property type="taxonomic scope" value="Bacteria"/>
</dbReference>
<sequence>MAMAGPWAMTTEAADRLALAQLLSPGFPVGGYAYSQGLEQAMVDGSVRNAASLAAWVAAVLRSGTGRMDAIFLAHARTGDLDALADLAFAYAPCAERAAEMRDQGAAFGQVVARLTGVAPPPLPYALAVGHATRGMALQTPEILALWLHAQAAQLISAAVRFLPLGGADGQAVLASLSPLILQLAASCAQASLDDLASAGFAADLAAMRHETLEVRIFRS</sequence>
<dbReference type="GO" id="GO:0005737">
    <property type="term" value="C:cytoplasm"/>
    <property type="evidence" value="ECO:0007669"/>
    <property type="project" value="UniProtKB-SubCell"/>
</dbReference>
<dbReference type="InterPro" id="IPR002639">
    <property type="entry name" value="UreF"/>
</dbReference>